<evidence type="ECO:0000313" key="1">
    <source>
        <dbReference type="EMBL" id="CDW28765.1"/>
    </source>
</evidence>
<proteinExistence type="predicted"/>
<name>A0A0K2TSH5_LEPSM</name>
<dbReference type="AlphaFoldDB" id="A0A0K2TSH5"/>
<accession>A0A0K2TSH5</accession>
<sequence>MELFLVYLSITILIHRAYHFLNFFVDNLPWHVSEYKLELFSRDAARFLICVTEIMR</sequence>
<protein>
    <submittedName>
        <fullName evidence="1">Uncharacterized protein</fullName>
    </submittedName>
</protein>
<organism evidence="1">
    <name type="scientific">Lepeophtheirus salmonis</name>
    <name type="common">Salmon louse</name>
    <name type="synonym">Caligus salmonis</name>
    <dbReference type="NCBI Taxonomy" id="72036"/>
    <lineage>
        <taxon>Eukaryota</taxon>
        <taxon>Metazoa</taxon>
        <taxon>Ecdysozoa</taxon>
        <taxon>Arthropoda</taxon>
        <taxon>Crustacea</taxon>
        <taxon>Multicrustacea</taxon>
        <taxon>Hexanauplia</taxon>
        <taxon>Copepoda</taxon>
        <taxon>Siphonostomatoida</taxon>
        <taxon>Caligidae</taxon>
        <taxon>Lepeophtheirus</taxon>
    </lineage>
</organism>
<reference evidence="1" key="1">
    <citation type="submission" date="2014-05" db="EMBL/GenBank/DDBJ databases">
        <authorList>
            <person name="Chronopoulou M."/>
        </authorList>
    </citation>
    <scope>NUCLEOTIDE SEQUENCE</scope>
    <source>
        <tissue evidence="1">Whole organism</tissue>
    </source>
</reference>
<dbReference type="EMBL" id="HACA01011404">
    <property type="protein sequence ID" value="CDW28765.1"/>
    <property type="molecule type" value="Transcribed_RNA"/>
</dbReference>